<evidence type="ECO:0000313" key="6">
    <source>
        <dbReference type="EMBL" id="MBC9785115.1"/>
    </source>
</evidence>
<dbReference type="SUPFAM" id="SSF51338">
    <property type="entry name" value="Composite domain of metallo-dependent hydrolases"/>
    <property type="match status" value="2"/>
</dbReference>
<comment type="cofactor">
    <cofactor evidence="1">
        <name>Zn(2+)</name>
        <dbReference type="ChEBI" id="CHEBI:29105"/>
    </cofactor>
</comment>
<dbReference type="NCBIfam" id="TIGR02033">
    <property type="entry name" value="D-hydantoinase"/>
    <property type="match status" value="1"/>
</dbReference>
<dbReference type="EC" id="3.5.2.2" evidence="6"/>
<keyword evidence="7" id="KW-1185">Reference proteome</keyword>
<sequence>MGLILRGGTVVTALETYRADVRNDGEQIGMIAQHIEPTAADQVIDVTGKYLLPGGIDAHTHFDLPFGDMSTADDFESGSRSAVMGGTTTVIDFATQFRGETLTKALENWHDKARGKSYCDYGFHMAISEWKQGMTAQMEELVRKSGVTSFKLYMAYKGSMQVDDGVLFDVLRKSSEMGALVCLHCENGDVVNLLVQEAKAQGKAAPSTHPLTRPPAVEEEAVARAIALANMAKAPLYIVHLSTRGALETAERARQQGACVYIETCPQYLLLDDRRYEGESFESAKYVISPPLRSPEHGEALWEGIRRGAVDTIATDHCSFNYQGQKELGRNDFSKIPNGMPGVEHRLGLLYSAGVVPGKISLNQFVSLTATRPAQLFGIFPRKGTIAVGSDADIVLWDPQATKVISKVNHHCHVDYEPYEGFSQTGLPVHVFLRGRQIVRDGKLLDAAPGGRYLFRKPLK</sequence>
<dbReference type="InterPro" id="IPR011778">
    <property type="entry name" value="Hydantoinase/dihydroPyrase"/>
</dbReference>
<dbReference type="PANTHER" id="PTHR11647:SF1">
    <property type="entry name" value="COLLAPSIN RESPONSE MEDIATOR PROTEIN"/>
    <property type="match status" value="1"/>
</dbReference>
<protein>
    <submittedName>
        <fullName evidence="6">Dihydropyrimidinase</fullName>
        <ecNumber evidence="6">3.5.2.2</ecNumber>
    </submittedName>
</protein>
<dbReference type="GO" id="GO:0004157">
    <property type="term" value="F:dihydropyrimidinase activity"/>
    <property type="evidence" value="ECO:0007669"/>
    <property type="project" value="UniProtKB-EC"/>
</dbReference>
<dbReference type="InterPro" id="IPR006680">
    <property type="entry name" value="Amidohydro-rel"/>
</dbReference>
<comment type="similarity">
    <text evidence="2">Belongs to the metallo-dependent hydrolases superfamily. Hydantoinase/dihydropyrimidinase family.</text>
</comment>
<dbReference type="CDD" id="cd01314">
    <property type="entry name" value="D-HYD"/>
    <property type="match status" value="1"/>
</dbReference>
<evidence type="ECO:0000313" key="7">
    <source>
        <dbReference type="Proteomes" id="UP000617402"/>
    </source>
</evidence>
<name>A0ABR7T439_HELCL</name>
<organism evidence="6 7">
    <name type="scientific">Heliobacterium chlorum</name>
    <dbReference type="NCBI Taxonomy" id="2698"/>
    <lineage>
        <taxon>Bacteria</taxon>
        <taxon>Bacillati</taxon>
        <taxon>Bacillota</taxon>
        <taxon>Clostridia</taxon>
        <taxon>Eubacteriales</taxon>
        <taxon>Heliobacteriaceae</taxon>
        <taxon>Heliobacterium</taxon>
    </lineage>
</organism>
<gene>
    <name evidence="6" type="primary">hydA</name>
    <name evidence="6" type="ORF">H1S01_11410</name>
</gene>
<evidence type="ECO:0000259" key="5">
    <source>
        <dbReference type="Pfam" id="PF01979"/>
    </source>
</evidence>
<dbReference type="RefSeq" id="WP_188040618.1">
    <property type="nucleotide sequence ID" value="NZ_JACVHF010000011.1"/>
</dbReference>
<feature type="domain" description="Amidohydrolase-related" evidence="5">
    <location>
        <begin position="50"/>
        <end position="437"/>
    </location>
</feature>
<dbReference type="InterPro" id="IPR011059">
    <property type="entry name" value="Metal-dep_hydrolase_composite"/>
</dbReference>
<dbReference type="Pfam" id="PF01979">
    <property type="entry name" value="Amidohydro_1"/>
    <property type="match status" value="1"/>
</dbReference>
<dbReference type="EMBL" id="JACVHF010000011">
    <property type="protein sequence ID" value="MBC9785115.1"/>
    <property type="molecule type" value="Genomic_DNA"/>
</dbReference>
<dbReference type="Gene3D" id="2.30.40.10">
    <property type="entry name" value="Urease, subunit C, domain 1"/>
    <property type="match status" value="1"/>
</dbReference>
<reference evidence="6 7" key="1">
    <citation type="submission" date="2020-07" db="EMBL/GenBank/DDBJ databases">
        <title>Draft whole-genome sequence of Heliobacterium chlorum DSM 3682, type strain.</title>
        <authorList>
            <person name="Kyndt J.A."/>
            <person name="Meyer T.E."/>
            <person name="Imhoff J.F."/>
        </authorList>
    </citation>
    <scope>NUCLEOTIDE SEQUENCE [LARGE SCALE GENOMIC DNA]</scope>
    <source>
        <strain evidence="6 7">DSM 3682</strain>
    </source>
</reference>
<comment type="caution">
    <text evidence="6">The sequence shown here is derived from an EMBL/GenBank/DDBJ whole genome shotgun (WGS) entry which is preliminary data.</text>
</comment>
<evidence type="ECO:0000256" key="3">
    <source>
        <dbReference type="ARBA" id="ARBA00022723"/>
    </source>
</evidence>
<keyword evidence="3" id="KW-0479">Metal-binding</keyword>
<proteinExistence type="inferred from homology"/>
<keyword evidence="4 6" id="KW-0378">Hydrolase</keyword>
<dbReference type="Gene3D" id="3.20.20.140">
    <property type="entry name" value="Metal-dependent hydrolases"/>
    <property type="match status" value="1"/>
</dbReference>
<evidence type="ECO:0000256" key="4">
    <source>
        <dbReference type="ARBA" id="ARBA00022801"/>
    </source>
</evidence>
<evidence type="ECO:0000256" key="2">
    <source>
        <dbReference type="ARBA" id="ARBA00008829"/>
    </source>
</evidence>
<dbReference type="InterPro" id="IPR050378">
    <property type="entry name" value="Metallo-dep_Hydrolases_sf"/>
</dbReference>
<dbReference type="SUPFAM" id="SSF51556">
    <property type="entry name" value="Metallo-dependent hydrolases"/>
    <property type="match status" value="1"/>
</dbReference>
<accession>A0ABR7T439</accession>
<dbReference type="PANTHER" id="PTHR11647">
    <property type="entry name" value="HYDRANTOINASE/DIHYDROPYRIMIDINASE FAMILY MEMBER"/>
    <property type="match status" value="1"/>
</dbReference>
<evidence type="ECO:0000256" key="1">
    <source>
        <dbReference type="ARBA" id="ARBA00001947"/>
    </source>
</evidence>
<dbReference type="InterPro" id="IPR032466">
    <property type="entry name" value="Metal_Hydrolase"/>
</dbReference>
<dbReference type="Proteomes" id="UP000617402">
    <property type="component" value="Unassembled WGS sequence"/>
</dbReference>